<organism evidence="1 2">
    <name type="scientific">Mastigocoleus testarum BC008</name>
    <dbReference type="NCBI Taxonomy" id="371196"/>
    <lineage>
        <taxon>Bacteria</taxon>
        <taxon>Bacillati</taxon>
        <taxon>Cyanobacteriota</taxon>
        <taxon>Cyanophyceae</taxon>
        <taxon>Nostocales</taxon>
        <taxon>Hapalosiphonaceae</taxon>
        <taxon>Mastigocoleus</taxon>
    </lineage>
</organism>
<protein>
    <submittedName>
        <fullName evidence="1">Uncharacterized protein</fullName>
    </submittedName>
</protein>
<dbReference type="Proteomes" id="UP000053372">
    <property type="component" value="Unassembled WGS sequence"/>
</dbReference>
<gene>
    <name evidence="1" type="ORF">BC008_08775</name>
</gene>
<name>A0A0V7ZCZ6_9CYAN</name>
<evidence type="ECO:0000313" key="1">
    <source>
        <dbReference type="EMBL" id="KST62252.1"/>
    </source>
</evidence>
<keyword evidence="2" id="KW-1185">Reference proteome</keyword>
<dbReference type="EMBL" id="LMTZ01000161">
    <property type="protein sequence ID" value="KST62252.1"/>
    <property type="molecule type" value="Genomic_DNA"/>
</dbReference>
<reference evidence="1 2" key="1">
    <citation type="journal article" date="2015" name="Genome Announc.">
        <title>Draft Genome of the Euendolithic (true boring) Cyanobacterium Mastigocoleus testarum strain BC008.</title>
        <authorList>
            <person name="Guida B.S."/>
            <person name="Garcia-Pichel F."/>
        </authorList>
    </citation>
    <scope>NUCLEOTIDE SEQUENCE [LARGE SCALE GENOMIC DNA]</scope>
    <source>
        <strain evidence="1 2">BC008</strain>
    </source>
</reference>
<comment type="caution">
    <text evidence="1">The sequence shown here is derived from an EMBL/GenBank/DDBJ whole genome shotgun (WGS) entry which is preliminary data.</text>
</comment>
<evidence type="ECO:0000313" key="2">
    <source>
        <dbReference type="Proteomes" id="UP000053372"/>
    </source>
</evidence>
<dbReference type="AlphaFoldDB" id="A0A0V7ZCZ6"/>
<accession>A0A0V7ZCZ6</accession>
<proteinExistence type="predicted"/>
<sequence>MESFDIELIEEYRHPLSLHHKSYDLASELAGISTGRKECSVGLREGEASFLVHYGVAPSLIENGKETKEGYLTLLYEINKMLIREGFAKHFEGPRGNYVIKEIIENLKTAEMIGAKFVPGDLEEIERLLATLTNK</sequence>
<dbReference type="RefSeq" id="WP_027846463.1">
    <property type="nucleotide sequence ID" value="NZ_LMTZ01000161.1"/>
</dbReference>